<feature type="transmembrane region" description="Helical" evidence="1">
    <location>
        <begin position="61"/>
        <end position="81"/>
    </location>
</feature>
<proteinExistence type="predicted"/>
<gene>
    <name evidence="2" type="ORF">BDV23DRAFT_151398</name>
</gene>
<dbReference type="Proteomes" id="UP000326877">
    <property type="component" value="Unassembled WGS sequence"/>
</dbReference>
<reference evidence="2" key="1">
    <citation type="submission" date="2019-04" db="EMBL/GenBank/DDBJ databases">
        <title>Friends and foes A comparative genomics studyof 23 Aspergillus species from section Flavi.</title>
        <authorList>
            <consortium name="DOE Joint Genome Institute"/>
            <person name="Kjaerbolling I."/>
            <person name="Vesth T."/>
            <person name="Frisvad J.C."/>
            <person name="Nybo J.L."/>
            <person name="Theobald S."/>
            <person name="Kildgaard S."/>
            <person name="Isbrandt T."/>
            <person name="Kuo A."/>
            <person name="Sato A."/>
            <person name="Lyhne E.K."/>
            <person name="Kogle M.E."/>
            <person name="Wiebenga A."/>
            <person name="Kun R.S."/>
            <person name="Lubbers R.J."/>
            <person name="Makela M.R."/>
            <person name="Barry K."/>
            <person name="Chovatia M."/>
            <person name="Clum A."/>
            <person name="Daum C."/>
            <person name="Haridas S."/>
            <person name="He G."/>
            <person name="LaButti K."/>
            <person name="Lipzen A."/>
            <person name="Mondo S."/>
            <person name="Riley R."/>
            <person name="Salamov A."/>
            <person name="Simmons B.A."/>
            <person name="Magnuson J.K."/>
            <person name="Henrissat B."/>
            <person name="Mortensen U.H."/>
            <person name="Larsen T.O."/>
            <person name="Devries R.P."/>
            <person name="Grigoriev I.V."/>
            <person name="Machida M."/>
            <person name="Baker S.E."/>
            <person name="Andersen M.R."/>
        </authorList>
    </citation>
    <scope>NUCLEOTIDE SEQUENCE [LARGE SCALE GENOMIC DNA]</scope>
    <source>
        <strain evidence="2">IBT 14317</strain>
    </source>
</reference>
<evidence type="ECO:0000313" key="2">
    <source>
        <dbReference type="EMBL" id="KAE8392272.1"/>
    </source>
</evidence>
<dbReference type="EMBL" id="ML735238">
    <property type="protein sequence ID" value="KAE8392272.1"/>
    <property type="molecule type" value="Genomic_DNA"/>
</dbReference>
<name>A0A5N7CDN6_PETAA</name>
<keyword evidence="1" id="KW-0812">Transmembrane</keyword>
<protein>
    <submittedName>
        <fullName evidence="2">Uncharacterized protein</fullName>
    </submittedName>
</protein>
<keyword evidence="1" id="KW-0472">Membrane</keyword>
<sequence length="83" mass="9465">MTLGLLSTSSPHMGSWIRRLVDLPDWMSCLSVNRGAEAVCAKVRGKWRRRRLNVLRVLHHTPHPVCICPLISFLFLFILSIQG</sequence>
<evidence type="ECO:0000256" key="1">
    <source>
        <dbReference type="SAM" id="Phobius"/>
    </source>
</evidence>
<organism evidence="2">
    <name type="scientific">Petromyces alliaceus</name>
    <name type="common">Aspergillus alliaceus</name>
    <dbReference type="NCBI Taxonomy" id="209559"/>
    <lineage>
        <taxon>Eukaryota</taxon>
        <taxon>Fungi</taxon>
        <taxon>Dikarya</taxon>
        <taxon>Ascomycota</taxon>
        <taxon>Pezizomycotina</taxon>
        <taxon>Eurotiomycetes</taxon>
        <taxon>Eurotiomycetidae</taxon>
        <taxon>Eurotiales</taxon>
        <taxon>Aspergillaceae</taxon>
        <taxon>Aspergillus</taxon>
        <taxon>Aspergillus subgen. Circumdati</taxon>
    </lineage>
</organism>
<dbReference type="AlphaFoldDB" id="A0A5N7CDN6"/>
<accession>A0A5N7CDN6</accession>
<keyword evidence="1" id="KW-1133">Transmembrane helix</keyword>